<feature type="transmembrane region" description="Helical" evidence="6">
    <location>
        <begin position="171"/>
        <end position="188"/>
    </location>
</feature>
<gene>
    <name evidence="8" type="primary">eamA_3</name>
    <name evidence="8" type="ORF">AVE30378_05611</name>
</gene>
<evidence type="ECO:0000256" key="4">
    <source>
        <dbReference type="ARBA" id="ARBA00022989"/>
    </source>
</evidence>
<evidence type="ECO:0000256" key="3">
    <source>
        <dbReference type="ARBA" id="ARBA00022692"/>
    </source>
</evidence>
<dbReference type="Pfam" id="PF00892">
    <property type="entry name" value="EamA"/>
    <property type="match status" value="2"/>
</dbReference>
<evidence type="ECO:0000256" key="2">
    <source>
        <dbReference type="ARBA" id="ARBA00007362"/>
    </source>
</evidence>
<feature type="transmembrane region" description="Helical" evidence="6">
    <location>
        <begin position="262"/>
        <end position="283"/>
    </location>
</feature>
<keyword evidence="3 6" id="KW-0812">Transmembrane</keyword>
<feature type="domain" description="EamA" evidence="7">
    <location>
        <begin position="201"/>
        <end position="337"/>
    </location>
</feature>
<sequence>MLLRSCARGARARAKTARNGNPTQAGRRTLVFPAAVEPPAPCPCFRLATSRNVNLFLYFLTVVIWGTTWIAIKLQLGVVAIPVSIFYRFALAGLILFAALLLARKLQRLDRRGHWLCVGQGLCLFCLNFLCFYTATQWIPSGLVSVVFSAATLWNALNARLWFGTRIASRVMVAGVFGFSGLVLLFWPELASQEASHETLLGLGFALLGTFCFSTGNMLSSLQQRAGIRPLTGNAYSMLYGAAILLAGCLAAGLPFEFDGSATYMGALLYLAIPGSVIGFTAYLTLVGRMGPARAAYCTVLFPVVALSVSTYAEGYQWTPSALLGLGLVMLGNLLVFTKWSPFSRRAEAAG</sequence>
<dbReference type="GO" id="GO:0016020">
    <property type="term" value="C:membrane"/>
    <property type="evidence" value="ECO:0007669"/>
    <property type="project" value="UniProtKB-SubCell"/>
</dbReference>
<dbReference type="Proteomes" id="UP000289465">
    <property type="component" value="Unassembled WGS sequence"/>
</dbReference>
<evidence type="ECO:0000259" key="7">
    <source>
        <dbReference type="Pfam" id="PF00892"/>
    </source>
</evidence>
<name>A0A446CZH9_9BURK</name>
<feature type="transmembrane region" description="Helical" evidence="6">
    <location>
        <begin position="55"/>
        <end position="72"/>
    </location>
</feature>
<dbReference type="InterPro" id="IPR050638">
    <property type="entry name" value="AA-Vitamin_Transporters"/>
</dbReference>
<feature type="transmembrane region" description="Helical" evidence="6">
    <location>
        <begin position="318"/>
        <end position="337"/>
    </location>
</feature>
<keyword evidence="4 6" id="KW-1133">Transmembrane helix</keyword>
<feature type="transmembrane region" description="Helical" evidence="6">
    <location>
        <begin position="295"/>
        <end position="312"/>
    </location>
</feature>
<reference evidence="8 9" key="1">
    <citation type="submission" date="2018-07" db="EMBL/GenBank/DDBJ databases">
        <authorList>
            <person name="Peeters C."/>
        </authorList>
    </citation>
    <scope>NUCLEOTIDE SEQUENCE [LARGE SCALE GENOMIC DNA]</scope>
    <source>
        <strain evidence="8 9">LMG 30378</strain>
    </source>
</reference>
<feature type="domain" description="EamA" evidence="7">
    <location>
        <begin position="56"/>
        <end position="186"/>
    </location>
</feature>
<dbReference type="AlphaFoldDB" id="A0A446CZH9"/>
<feature type="transmembrane region" description="Helical" evidence="6">
    <location>
        <begin position="141"/>
        <end position="159"/>
    </location>
</feature>
<keyword evidence="5 6" id="KW-0472">Membrane</keyword>
<comment type="similarity">
    <text evidence="2">Belongs to the EamA transporter family.</text>
</comment>
<evidence type="ECO:0000256" key="5">
    <source>
        <dbReference type="ARBA" id="ARBA00023136"/>
    </source>
</evidence>
<protein>
    <submittedName>
        <fullName evidence="8">Putative amino-acid metabolite efflux pump</fullName>
    </submittedName>
</protein>
<dbReference type="InterPro" id="IPR000620">
    <property type="entry name" value="EamA_dom"/>
</dbReference>
<dbReference type="SUPFAM" id="SSF103481">
    <property type="entry name" value="Multidrug resistance efflux transporter EmrE"/>
    <property type="match status" value="2"/>
</dbReference>
<feature type="transmembrane region" description="Helical" evidence="6">
    <location>
        <begin position="78"/>
        <end position="103"/>
    </location>
</feature>
<organism evidence="8 9">
    <name type="scientific">Achromobacter veterisilvae</name>
    <dbReference type="NCBI Taxonomy" id="2069367"/>
    <lineage>
        <taxon>Bacteria</taxon>
        <taxon>Pseudomonadati</taxon>
        <taxon>Pseudomonadota</taxon>
        <taxon>Betaproteobacteria</taxon>
        <taxon>Burkholderiales</taxon>
        <taxon>Alcaligenaceae</taxon>
        <taxon>Achromobacter</taxon>
    </lineage>
</organism>
<feature type="transmembrane region" description="Helical" evidence="6">
    <location>
        <begin position="200"/>
        <end position="222"/>
    </location>
</feature>
<evidence type="ECO:0000256" key="6">
    <source>
        <dbReference type="SAM" id="Phobius"/>
    </source>
</evidence>
<dbReference type="InterPro" id="IPR037185">
    <property type="entry name" value="EmrE-like"/>
</dbReference>
<accession>A0A446CZH9</accession>
<comment type="subcellular location">
    <subcellularLocation>
        <location evidence="1">Membrane</location>
        <topology evidence="1">Multi-pass membrane protein</topology>
    </subcellularLocation>
</comment>
<proteinExistence type="inferred from homology"/>
<evidence type="ECO:0000313" key="8">
    <source>
        <dbReference type="EMBL" id="SSW73250.1"/>
    </source>
</evidence>
<evidence type="ECO:0000313" key="9">
    <source>
        <dbReference type="Proteomes" id="UP000289465"/>
    </source>
</evidence>
<dbReference type="PANTHER" id="PTHR32322">
    <property type="entry name" value="INNER MEMBRANE TRANSPORTER"/>
    <property type="match status" value="1"/>
</dbReference>
<feature type="transmembrane region" description="Helical" evidence="6">
    <location>
        <begin position="234"/>
        <end position="256"/>
    </location>
</feature>
<evidence type="ECO:0000256" key="1">
    <source>
        <dbReference type="ARBA" id="ARBA00004141"/>
    </source>
</evidence>
<feature type="transmembrane region" description="Helical" evidence="6">
    <location>
        <begin position="115"/>
        <end position="135"/>
    </location>
</feature>
<dbReference type="EMBL" id="UFQC01000048">
    <property type="protein sequence ID" value="SSW73250.1"/>
    <property type="molecule type" value="Genomic_DNA"/>
</dbReference>
<dbReference type="PANTHER" id="PTHR32322:SF2">
    <property type="entry name" value="EAMA DOMAIN-CONTAINING PROTEIN"/>
    <property type="match status" value="1"/>
</dbReference>